<sequence length="383" mass="39502">MSETGTRARTLVVGTAVAGALVAIVLGFLTFGAQASSQPHRLPVAVAVPDAAPPELHAAAERVAATGGEALEWWVVEPGEGRALLDDQDVYGVLELGLGRGGPTVTAVTSGAVNPAGTQIAGQAVTTAGQRVAEALGEATPAASPQVRSETIHDTGPAGRTAPLGISALAWVGGLAGSALLAVQVRRQRLRPGAGARCAHLALTVVLVTGVLAGFLALWDSSWDLGWPVLGFLALTASAFAAVQGALLRWLGIPAMAVLGPLYLLAPSVASQVPETLEPAYRVLLWSWTPFRFSTEGLRSLLAGTPGTDQVTVALWVLGAMLVVGLTALLWPRGTPDGARSAGEEAEPDAADRVVDVGVDETDRLPRTERERPAEHRDGGIRR</sequence>
<dbReference type="EMBL" id="BAAALM010000007">
    <property type="protein sequence ID" value="GAA1203482.1"/>
    <property type="molecule type" value="Genomic_DNA"/>
</dbReference>
<feature type="transmembrane region" description="Helical" evidence="2">
    <location>
        <begin position="225"/>
        <end position="243"/>
    </location>
</feature>
<comment type="caution">
    <text evidence="3">The sequence shown here is derived from an EMBL/GenBank/DDBJ whole genome shotgun (WGS) entry which is preliminary data.</text>
</comment>
<evidence type="ECO:0000313" key="3">
    <source>
        <dbReference type="EMBL" id="GAA1203482.1"/>
    </source>
</evidence>
<evidence type="ECO:0000256" key="2">
    <source>
        <dbReference type="SAM" id="Phobius"/>
    </source>
</evidence>
<feature type="transmembrane region" description="Helical" evidence="2">
    <location>
        <begin position="250"/>
        <end position="270"/>
    </location>
</feature>
<reference evidence="3 4" key="1">
    <citation type="journal article" date="2019" name="Int. J. Syst. Evol. Microbiol.">
        <title>The Global Catalogue of Microorganisms (GCM) 10K type strain sequencing project: providing services to taxonomists for standard genome sequencing and annotation.</title>
        <authorList>
            <consortium name="The Broad Institute Genomics Platform"/>
            <consortium name="The Broad Institute Genome Sequencing Center for Infectious Disease"/>
            <person name="Wu L."/>
            <person name="Ma J."/>
        </authorList>
    </citation>
    <scope>NUCLEOTIDE SEQUENCE [LARGE SCALE GENOMIC DNA]</scope>
    <source>
        <strain evidence="3 4">JCM 13022</strain>
    </source>
</reference>
<keyword evidence="2" id="KW-0812">Transmembrane</keyword>
<evidence type="ECO:0000256" key="1">
    <source>
        <dbReference type="SAM" id="MobiDB-lite"/>
    </source>
</evidence>
<protein>
    <submittedName>
        <fullName evidence="3">ABC transporter permease</fullName>
    </submittedName>
</protein>
<feature type="region of interest" description="Disordered" evidence="1">
    <location>
        <begin position="337"/>
        <end position="383"/>
    </location>
</feature>
<feature type="transmembrane region" description="Helical" evidence="2">
    <location>
        <begin position="164"/>
        <end position="186"/>
    </location>
</feature>
<keyword evidence="4" id="KW-1185">Reference proteome</keyword>
<dbReference type="Proteomes" id="UP001500467">
    <property type="component" value="Unassembled WGS sequence"/>
</dbReference>
<keyword evidence="2" id="KW-0472">Membrane</keyword>
<evidence type="ECO:0000313" key="4">
    <source>
        <dbReference type="Proteomes" id="UP001500467"/>
    </source>
</evidence>
<feature type="compositionally biased region" description="Basic and acidic residues" evidence="1">
    <location>
        <begin position="350"/>
        <end position="383"/>
    </location>
</feature>
<feature type="transmembrane region" description="Helical" evidence="2">
    <location>
        <begin position="313"/>
        <end position="331"/>
    </location>
</feature>
<proteinExistence type="predicted"/>
<accession>A0ABN1VE77</accession>
<feature type="transmembrane region" description="Helical" evidence="2">
    <location>
        <begin position="198"/>
        <end position="219"/>
    </location>
</feature>
<keyword evidence="2" id="KW-1133">Transmembrane helix</keyword>
<organism evidence="3 4">
    <name type="scientific">Prauserella alba</name>
    <dbReference type="NCBI Taxonomy" id="176898"/>
    <lineage>
        <taxon>Bacteria</taxon>
        <taxon>Bacillati</taxon>
        <taxon>Actinomycetota</taxon>
        <taxon>Actinomycetes</taxon>
        <taxon>Pseudonocardiales</taxon>
        <taxon>Pseudonocardiaceae</taxon>
        <taxon>Prauserella</taxon>
    </lineage>
</organism>
<name>A0ABN1VE77_9PSEU</name>
<gene>
    <name evidence="3" type="ORF">GCM10009675_21390</name>
</gene>
<feature type="transmembrane region" description="Helical" evidence="2">
    <location>
        <begin position="12"/>
        <end position="33"/>
    </location>
</feature>